<gene>
    <name evidence="3" type="ORF">SODALDRAFT_123972</name>
</gene>
<organism evidence="3 4">
    <name type="scientific">Sodiomyces alkalinus (strain CBS 110278 / VKM F-3762 / F11)</name>
    <name type="common">Alkaliphilic filamentous fungus</name>
    <dbReference type="NCBI Taxonomy" id="1314773"/>
    <lineage>
        <taxon>Eukaryota</taxon>
        <taxon>Fungi</taxon>
        <taxon>Dikarya</taxon>
        <taxon>Ascomycota</taxon>
        <taxon>Pezizomycotina</taxon>
        <taxon>Sordariomycetes</taxon>
        <taxon>Hypocreomycetidae</taxon>
        <taxon>Glomerellales</taxon>
        <taxon>Plectosphaerellaceae</taxon>
        <taxon>Sodiomyces</taxon>
    </lineage>
</organism>
<feature type="compositionally biased region" description="Basic and acidic residues" evidence="1">
    <location>
        <begin position="87"/>
        <end position="98"/>
    </location>
</feature>
<reference evidence="3 4" key="1">
    <citation type="journal article" date="2018" name="Mol. Ecol.">
        <title>The obligate alkalophilic soda-lake fungus Sodiomyces alkalinus has shifted to a protein diet.</title>
        <authorList>
            <person name="Grum-Grzhimaylo A.A."/>
            <person name="Falkoski D.L."/>
            <person name="van den Heuvel J."/>
            <person name="Valero-Jimenez C.A."/>
            <person name="Min B."/>
            <person name="Choi I.G."/>
            <person name="Lipzen A."/>
            <person name="Daum C.G."/>
            <person name="Aanen D.K."/>
            <person name="Tsang A."/>
            <person name="Henrissat B."/>
            <person name="Bilanenko E.N."/>
            <person name="de Vries R.P."/>
            <person name="van Kan J.A.L."/>
            <person name="Grigoriev I.V."/>
            <person name="Debets A.J.M."/>
        </authorList>
    </citation>
    <scope>NUCLEOTIDE SEQUENCE [LARGE SCALE GENOMIC DNA]</scope>
    <source>
        <strain evidence="3 4">F11</strain>
    </source>
</reference>
<dbReference type="EMBL" id="ML119052">
    <property type="protein sequence ID" value="ROT41612.1"/>
    <property type="molecule type" value="Genomic_DNA"/>
</dbReference>
<accession>A0A3N2Q4C6</accession>
<dbReference type="GeneID" id="39575123"/>
<feature type="compositionally biased region" description="Polar residues" evidence="1">
    <location>
        <begin position="170"/>
        <end position="180"/>
    </location>
</feature>
<sequence length="220" mass="26026">MKRCFLLLFFLRCQEHLFHADIHYAYLQALKEWVSARKDLNWADRTICSRLTRIFNNVDSSGKITIMSQSLTPDQVLTPAEPSQHWRWMERLDRQPKPRKDRKSKASAAASARGRSGRGAGAPSSTAHDVYGGYRRQHQGPFQGHHHRHHHQPQYQQKQYQPQFQQYQGSSHLQYEQQRQPPHLHRPSQNSHQQYPLQAQQLPQQQQPQQQQPHPYYHHP</sequence>
<dbReference type="AlphaFoldDB" id="A0A3N2Q4C6"/>
<proteinExistence type="predicted"/>
<protein>
    <submittedName>
        <fullName evidence="3">Uncharacterized protein</fullName>
    </submittedName>
</protein>
<feature type="compositionally biased region" description="Low complexity" evidence="1">
    <location>
        <begin position="192"/>
        <end position="220"/>
    </location>
</feature>
<evidence type="ECO:0000313" key="3">
    <source>
        <dbReference type="EMBL" id="ROT41612.1"/>
    </source>
</evidence>
<keyword evidence="4" id="KW-1185">Reference proteome</keyword>
<feature type="region of interest" description="Disordered" evidence="1">
    <location>
        <begin position="75"/>
        <end position="220"/>
    </location>
</feature>
<feature type="chain" id="PRO_5018129895" evidence="2">
    <location>
        <begin position="21"/>
        <end position="220"/>
    </location>
</feature>
<feature type="signal peptide" evidence="2">
    <location>
        <begin position="1"/>
        <end position="20"/>
    </location>
</feature>
<keyword evidence="2" id="KW-0732">Signal</keyword>
<dbReference type="RefSeq" id="XP_028469418.1">
    <property type="nucleotide sequence ID" value="XM_028606645.1"/>
</dbReference>
<dbReference type="Proteomes" id="UP000272025">
    <property type="component" value="Unassembled WGS sequence"/>
</dbReference>
<evidence type="ECO:0000256" key="1">
    <source>
        <dbReference type="SAM" id="MobiDB-lite"/>
    </source>
</evidence>
<evidence type="ECO:0000313" key="4">
    <source>
        <dbReference type="Proteomes" id="UP000272025"/>
    </source>
</evidence>
<name>A0A3N2Q4C6_SODAK</name>
<feature type="compositionally biased region" description="Low complexity" evidence="1">
    <location>
        <begin position="153"/>
        <end position="169"/>
    </location>
</feature>
<evidence type="ECO:0000256" key="2">
    <source>
        <dbReference type="SAM" id="SignalP"/>
    </source>
</evidence>